<dbReference type="InParanoid" id="A0A2P5FSY5"/>
<dbReference type="EMBL" id="JXTC01000011">
    <property type="protein sequence ID" value="POO00884.1"/>
    <property type="molecule type" value="Genomic_DNA"/>
</dbReference>
<dbReference type="Proteomes" id="UP000237000">
    <property type="component" value="Unassembled WGS sequence"/>
</dbReference>
<organism evidence="1 2">
    <name type="scientific">Trema orientale</name>
    <name type="common">Charcoal tree</name>
    <name type="synonym">Celtis orientalis</name>
    <dbReference type="NCBI Taxonomy" id="63057"/>
    <lineage>
        <taxon>Eukaryota</taxon>
        <taxon>Viridiplantae</taxon>
        <taxon>Streptophyta</taxon>
        <taxon>Embryophyta</taxon>
        <taxon>Tracheophyta</taxon>
        <taxon>Spermatophyta</taxon>
        <taxon>Magnoliopsida</taxon>
        <taxon>eudicotyledons</taxon>
        <taxon>Gunneridae</taxon>
        <taxon>Pentapetalae</taxon>
        <taxon>rosids</taxon>
        <taxon>fabids</taxon>
        <taxon>Rosales</taxon>
        <taxon>Cannabaceae</taxon>
        <taxon>Trema</taxon>
    </lineage>
</organism>
<name>A0A2P5FSY5_TREOI</name>
<protein>
    <submittedName>
        <fullName evidence="1">Uncharacterized protein</fullName>
    </submittedName>
</protein>
<proteinExistence type="predicted"/>
<evidence type="ECO:0000313" key="1">
    <source>
        <dbReference type="EMBL" id="POO00884.1"/>
    </source>
</evidence>
<evidence type="ECO:0000313" key="2">
    <source>
        <dbReference type="Proteomes" id="UP000237000"/>
    </source>
</evidence>
<dbReference type="AlphaFoldDB" id="A0A2P5FSY5"/>
<reference evidence="2" key="1">
    <citation type="submission" date="2016-06" db="EMBL/GenBank/DDBJ databases">
        <title>Parallel loss of symbiosis genes in relatives of nitrogen-fixing non-legume Parasponia.</title>
        <authorList>
            <person name="Van Velzen R."/>
            <person name="Holmer R."/>
            <person name="Bu F."/>
            <person name="Rutten L."/>
            <person name="Van Zeijl A."/>
            <person name="Liu W."/>
            <person name="Santuari L."/>
            <person name="Cao Q."/>
            <person name="Sharma T."/>
            <person name="Shen D."/>
            <person name="Roswanjaya Y."/>
            <person name="Wardhani T."/>
            <person name="Kalhor M.S."/>
            <person name="Jansen J."/>
            <person name="Van den Hoogen J."/>
            <person name="Gungor B."/>
            <person name="Hartog M."/>
            <person name="Hontelez J."/>
            <person name="Verver J."/>
            <person name="Yang W.-C."/>
            <person name="Schijlen E."/>
            <person name="Repin R."/>
            <person name="Schilthuizen M."/>
            <person name="Schranz E."/>
            <person name="Heidstra R."/>
            <person name="Miyata K."/>
            <person name="Fedorova E."/>
            <person name="Kohlen W."/>
            <person name="Bisseling T."/>
            <person name="Smit S."/>
            <person name="Geurts R."/>
        </authorList>
    </citation>
    <scope>NUCLEOTIDE SEQUENCE [LARGE SCALE GENOMIC DNA]</scope>
    <source>
        <strain evidence="2">cv. RG33-2</strain>
    </source>
</reference>
<comment type="caution">
    <text evidence="1">The sequence shown here is derived from an EMBL/GenBank/DDBJ whole genome shotgun (WGS) entry which is preliminary data.</text>
</comment>
<accession>A0A2P5FSY5</accession>
<keyword evidence="2" id="KW-1185">Reference proteome</keyword>
<gene>
    <name evidence="1" type="ORF">TorRG33x02_035150</name>
</gene>
<sequence>MHLTNLRYTISSMLHRCLFVEGRVCYCACRVPSKSSKLCSTIYFRTVFVSAIDTMNFEVAHLITNTFISIYMRLVVEKKAISLIPEFRVSVWQKSFGRIPCFDLDSVTTC</sequence>